<proteinExistence type="predicted"/>
<organism evidence="1 2">
    <name type="scientific">Mycena maculata</name>
    <dbReference type="NCBI Taxonomy" id="230809"/>
    <lineage>
        <taxon>Eukaryota</taxon>
        <taxon>Fungi</taxon>
        <taxon>Dikarya</taxon>
        <taxon>Basidiomycota</taxon>
        <taxon>Agaricomycotina</taxon>
        <taxon>Agaricomycetes</taxon>
        <taxon>Agaricomycetidae</taxon>
        <taxon>Agaricales</taxon>
        <taxon>Marasmiineae</taxon>
        <taxon>Mycenaceae</taxon>
        <taxon>Mycena</taxon>
    </lineage>
</organism>
<gene>
    <name evidence="1" type="ORF">DFH07DRAFT_768147</name>
</gene>
<evidence type="ECO:0000313" key="2">
    <source>
        <dbReference type="Proteomes" id="UP001215280"/>
    </source>
</evidence>
<comment type="caution">
    <text evidence="1">The sequence shown here is derived from an EMBL/GenBank/DDBJ whole genome shotgun (WGS) entry which is preliminary data.</text>
</comment>
<keyword evidence="2" id="KW-1185">Reference proteome</keyword>
<name>A0AAD7JUQ7_9AGAR</name>
<accession>A0AAD7JUQ7</accession>
<dbReference type="EMBL" id="JARJLG010000020">
    <property type="protein sequence ID" value="KAJ7772043.1"/>
    <property type="molecule type" value="Genomic_DNA"/>
</dbReference>
<protein>
    <submittedName>
        <fullName evidence="1">Uncharacterized protein</fullName>
    </submittedName>
</protein>
<evidence type="ECO:0000313" key="1">
    <source>
        <dbReference type="EMBL" id="KAJ7772043.1"/>
    </source>
</evidence>
<sequence>MLHLHGPDNKHLCSTHPKTDEFLVSLLKLSTFFEIEDGITHAIEVFMLNGDDFHPALQLELARLYCVDQWIEPAFWRLVKLPITDLNMAHMIQIGTAGYFWLVQTQAKIAKHRKAFTFDIPHVITAPDCNKPTTCKYTFTSEWNFNVPKLIHHPETPISCVELLNLLKDTEIDDVCEACRKLTVTWIWGTGHVTKEEGFVDEAVTALMALQTDEPIRAALRRTIPEPSPPASPVSTHGG</sequence>
<dbReference type="AlphaFoldDB" id="A0AAD7JUQ7"/>
<dbReference type="Proteomes" id="UP001215280">
    <property type="component" value="Unassembled WGS sequence"/>
</dbReference>
<reference evidence="1" key="1">
    <citation type="submission" date="2023-03" db="EMBL/GenBank/DDBJ databases">
        <title>Massive genome expansion in bonnet fungi (Mycena s.s.) driven by repeated elements and novel gene families across ecological guilds.</title>
        <authorList>
            <consortium name="Lawrence Berkeley National Laboratory"/>
            <person name="Harder C.B."/>
            <person name="Miyauchi S."/>
            <person name="Viragh M."/>
            <person name="Kuo A."/>
            <person name="Thoen E."/>
            <person name="Andreopoulos B."/>
            <person name="Lu D."/>
            <person name="Skrede I."/>
            <person name="Drula E."/>
            <person name="Henrissat B."/>
            <person name="Morin E."/>
            <person name="Kohler A."/>
            <person name="Barry K."/>
            <person name="LaButti K."/>
            <person name="Morin E."/>
            <person name="Salamov A."/>
            <person name="Lipzen A."/>
            <person name="Mereny Z."/>
            <person name="Hegedus B."/>
            <person name="Baldrian P."/>
            <person name="Stursova M."/>
            <person name="Weitz H."/>
            <person name="Taylor A."/>
            <person name="Grigoriev I.V."/>
            <person name="Nagy L.G."/>
            <person name="Martin F."/>
            <person name="Kauserud H."/>
        </authorList>
    </citation>
    <scope>NUCLEOTIDE SEQUENCE</scope>
    <source>
        <strain evidence="1">CBHHK188m</strain>
    </source>
</reference>